<feature type="compositionally biased region" description="Gly residues" evidence="1">
    <location>
        <begin position="62"/>
        <end position="75"/>
    </location>
</feature>
<keyword evidence="4" id="KW-1185">Reference proteome</keyword>
<dbReference type="EMBL" id="JALPTH010000016">
    <property type="protein sequence ID" value="MCK8679208.1"/>
    <property type="molecule type" value="Genomic_DNA"/>
</dbReference>
<evidence type="ECO:0000313" key="3">
    <source>
        <dbReference type="EMBL" id="MCK8679208.1"/>
    </source>
</evidence>
<reference evidence="3 4" key="1">
    <citation type="submission" date="2022-04" db="EMBL/GenBank/DDBJ databases">
        <title>Streptomyces sp. nov. LCR6-01 isolated from Lichen of Dirinaria sp.</title>
        <authorList>
            <person name="Kanchanasin P."/>
            <person name="Tanasupawat S."/>
            <person name="Phongsopitanun W."/>
        </authorList>
    </citation>
    <scope>NUCLEOTIDE SEQUENCE [LARGE SCALE GENOMIC DNA]</scope>
    <source>
        <strain evidence="3 4">LCR6-01</strain>
    </source>
</reference>
<organism evidence="3 4">
    <name type="scientific">Streptomyces lichenis</name>
    <dbReference type="NCBI Taxonomy" id="2306967"/>
    <lineage>
        <taxon>Bacteria</taxon>
        <taxon>Bacillati</taxon>
        <taxon>Actinomycetota</taxon>
        <taxon>Actinomycetes</taxon>
        <taxon>Kitasatosporales</taxon>
        <taxon>Streptomycetaceae</taxon>
        <taxon>Streptomyces</taxon>
    </lineage>
</organism>
<accession>A0ABT0ID04</accession>
<gene>
    <name evidence="3" type="ORF">M1O15_17780</name>
</gene>
<dbReference type="Proteomes" id="UP001522868">
    <property type="component" value="Unassembled WGS sequence"/>
</dbReference>
<evidence type="ECO:0000313" key="4">
    <source>
        <dbReference type="Proteomes" id="UP001522868"/>
    </source>
</evidence>
<evidence type="ECO:0000256" key="2">
    <source>
        <dbReference type="SAM" id="Phobius"/>
    </source>
</evidence>
<protein>
    <submittedName>
        <fullName evidence="3">Uncharacterized protein</fullName>
    </submittedName>
</protein>
<evidence type="ECO:0000256" key="1">
    <source>
        <dbReference type="SAM" id="MobiDB-lite"/>
    </source>
</evidence>
<keyword evidence="2" id="KW-1133">Transmembrane helix</keyword>
<feature type="transmembrane region" description="Helical" evidence="2">
    <location>
        <begin position="6"/>
        <end position="24"/>
    </location>
</feature>
<feature type="region of interest" description="Disordered" evidence="1">
    <location>
        <begin position="50"/>
        <end position="75"/>
    </location>
</feature>
<comment type="caution">
    <text evidence="3">The sequence shown here is derived from an EMBL/GenBank/DDBJ whole genome shotgun (WGS) entry which is preliminary data.</text>
</comment>
<proteinExistence type="predicted"/>
<keyword evidence="2" id="KW-0812">Transmembrane</keyword>
<name>A0ABT0ID04_9ACTN</name>
<sequence>MAGVVLIGLLVLAVGGCVCVFWAARGGPRWVRAVAAVTLAAGEVVRAGRRATRKGGPHRSGDGGGSLGGADGGSD</sequence>
<keyword evidence="2" id="KW-0472">Membrane</keyword>